<dbReference type="Pfam" id="PF15800">
    <property type="entry name" value="CiPC"/>
    <property type="match status" value="1"/>
</dbReference>
<gene>
    <name evidence="3" type="ORF">Cfor_09871</name>
</gene>
<feature type="coiled-coil region" evidence="1">
    <location>
        <begin position="84"/>
        <end position="111"/>
    </location>
</feature>
<name>A0A6L2PKA8_COPFO</name>
<dbReference type="GO" id="GO:0045892">
    <property type="term" value="P:negative regulation of DNA-templated transcription"/>
    <property type="evidence" value="ECO:0007669"/>
    <property type="project" value="InterPro"/>
</dbReference>
<evidence type="ECO:0000256" key="1">
    <source>
        <dbReference type="SAM" id="Coils"/>
    </source>
</evidence>
<feature type="compositionally biased region" description="Basic and acidic residues" evidence="2">
    <location>
        <begin position="29"/>
        <end position="55"/>
    </location>
</feature>
<dbReference type="AlphaFoldDB" id="A0A6L2PKA8"/>
<comment type="caution">
    <text evidence="3">The sequence shown here is derived from an EMBL/GenBank/DDBJ whole genome shotgun (WGS) entry which is preliminary data.</text>
</comment>
<feature type="compositionally biased region" description="Low complexity" evidence="2">
    <location>
        <begin position="150"/>
        <end position="169"/>
    </location>
</feature>
<dbReference type="Proteomes" id="UP000502823">
    <property type="component" value="Unassembled WGS sequence"/>
</dbReference>
<evidence type="ECO:0000313" key="4">
    <source>
        <dbReference type="Proteomes" id="UP000502823"/>
    </source>
</evidence>
<feature type="region of interest" description="Disordered" evidence="2">
    <location>
        <begin position="1"/>
        <end position="55"/>
    </location>
</feature>
<sequence length="182" mass="20978">ERRTRGSVWLQSSLMGPTVDDLQQQATSRGEDEYRSEDSLECRSPSDKNEKWSREEILQQQRQQTERLLLLRRREGLLDITVRTVNLVRRNQQLQNRLAALQAETRAFIRSVLDNPENQAIRELASRSRRKSRSEDENEDNSSKKLKLEAVANTVTATNTATTTDTKVVQDPAVLETENNQK</sequence>
<feature type="non-terminal residue" evidence="3">
    <location>
        <position position="1"/>
    </location>
</feature>
<dbReference type="InParanoid" id="A0A6L2PKA8"/>
<proteinExistence type="predicted"/>
<feature type="compositionally biased region" description="Polar residues" evidence="2">
    <location>
        <begin position="9"/>
        <end position="28"/>
    </location>
</feature>
<dbReference type="InterPro" id="IPR031602">
    <property type="entry name" value="CIPC"/>
</dbReference>
<reference evidence="4" key="1">
    <citation type="submission" date="2020-01" db="EMBL/GenBank/DDBJ databases">
        <title>Draft genome sequence of the Termite Coptotermes fromosanus.</title>
        <authorList>
            <person name="Itakura S."/>
            <person name="Yosikawa Y."/>
            <person name="Umezawa K."/>
        </authorList>
    </citation>
    <scope>NUCLEOTIDE SEQUENCE [LARGE SCALE GENOMIC DNA]</scope>
</reference>
<evidence type="ECO:0000256" key="2">
    <source>
        <dbReference type="SAM" id="MobiDB-lite"/>
    </source>
</evidence>
<dbReference type="OrthoDB" id="6374619at2759"/>
<organism evidence="3 4">
    <name type="scientific">Coptotermes formosanus</name>
    <name type="common">Formosan subterranean termite</name>
    <dbReference type="NCBI Taxonomy" id="36987"/>
    <lineage>
        <taxon>Eukaryota</taxon>
        <taxon>Metazoa</taxon>
        <taxon>Ecdysozoa</taxon>
        <taxon>Arthropoda</taxon>
        <taxon>Hexapoda</taxon>
        <taxon>Insecta</taxon>
        <taxon>Pterygota</taxon>
        <taxon>Neoptera</taxon>
        <taxon>Polyneoptera</taxon>
        <taxon>Dictyoptera</taxon>
        <taxon>Blattodea</taxon>
        <taxon>Blattoidea</taxon>
        <taxon>Termitoidae</taxon>
        <taxon>Rhinotermitidae</taxon>
        <taxon>Coptotermes</taxon>
    </lineage>
</organism>
<keyword evidence="1" id="KW-0175">Coiled coil</keyword>
<evidence type="ECO:0000313" key="3">
    <source>
        <dbReference type="EMBL" id="GFG32979.1"/>
    </source>
</evidence>
<accession>A0A6L2PKA8</accession>
<dbReference type="GO" id="GO:0042754">
    <property type="term" value="P:negative regulation of circadian rhythm"/>
    <property type="evidence" value="ECO:0007669"/>
    <property type="project" value="InterPro"/>
</dbReference>
<feature type="region of interest" description="Disordered" evidence="2">
    <location>
        <begin position="120"/>
        <end position="182"/>
    </location>
</feature>
<protein>
    <submittedName>
        <fullName evidence="3">Uncharacterized protein</fullName>
    </submittedName>
</protein>
<keyword evidence="4" id="KW-1185">Reference proteome</keyword>
<dbReference type="EMBL" id="BLKM01004979">
    <property type="protein sequence ID" value="GFG32979.1"/>
    <property type="molecule type" value="Genomic_DNA"/>
</dbReference>